<dbReference type="PANTHER" id="PTHR13504:SF33">
    <property type="entry name" value="FIC FAMILY PROTEIN"/>
    <property type="match status" value="1"/>
</dbReference>
<dbReference type="AlphaFoldDB" id="A0A081N9H6"/>
<comment type="caution">
    <text evidence="4">The sequence shown here is derived from an EMBL/GenBank/DDBJ whole genome shotgun (WGS) entry which is preliminary data.</text>
</comment>
<dbReference type="Pfam" id="PF13776">
    <property type="entry name" value="DUF4172"/>
    <property type="match status" value="1"/>
</dbReference>
<dbReference type="InterPro" id="IPR003812">
    <property type="entry name" value="Fido"/>
</dbReference>
<keyword evidence="2" id="KW-0067">ATP-binding</keyword>
<dbReference type="InterPro" id="IPR036388">
    <property type="entry name" value="WH-like_DNA-bd_sf"/>
</dbReference>
<evidence type="ECO:0000313" key="5">
    <source>
        <dbReference type="Proteomes" id="UP000028073"/>
    </source>
</evidence>
<dbReference type="Gene3D" id="1.10.3290.10">
    <property type="entry name" value="Fido-like domain"/>
    <property type="match status" value="1"/>
</dbReference>
<dbReference type="PROSITE" id="PS51459">
    <property type="entry name" value="FIDO"/>
    <property type="match status" value="1"/>
</dbReference>
<keyword evidence="5" id="KW-1185">Reference proteome</keyword>
<accession>A0A081N9H6</accession>
<dbReference type="STRING" id="1137799.GZ78_24890"/>
<protein>
    <submittedName>
        <fullName evidence="4">Cell division protein Fic</fullName>
    </submittedName>
</protein>
<dbReference type="InterPro" id="IPR040198">
    <property type="entry name" value="Fido_containing"/>
</dbReference>
<dbReference type="Proteomes" id="UP000028073">
    <property type="component" value="Unassembled WGS sequence"/>
</dbReference>
<dbReference type="Pfam" id="PF02661">
    <property type="entry name" value="Fic"/>
    <property type="match status" value="1"/>
</dbReference>
<dbReference type="eggNOG" id="COG3177">
    <property type="taxonomic scope" value="Bacteria"/>
</dbReference>
<dbReference type="SUPFAM" id="SSF140931">
    <property type="entry name" value="Fic-like"/>
    <property type="match status" value="1"/>
</dbReference>
<reference evidence="4 5" key="1">
    <citation type="submission" date="2014-06" db="EMBL/GenBank/DDBJ databases">
        <title>Whole Genome Sequences of Three Symbiotic Endozoicomonas Bacteria.</title>
        <authorList>
            <person name="Neave M.J."/>
            <person name="Apprill A."/>
            <person name="Voolstra C.R."/>
        </authorList>
    </citation>
    <scope>NUCLEOTIDE SEQUENCE [LARGE SCALE GENOMIC DNA]</scope>
    <source>
        <strain evidence="4 5">DSM 25634</strain>
    </source>
</reference>
<dbReference type="InterPro" id="IPR036390">
    <property type="entry name" value="WH_DNA-bd_sf"/>
</dbReference>
<dbReference type="InterPro" id="IPR036597">
    <property type="entry name" value="Fido-like_dom_sf"/>
</dbReference>
<dbReference type="GO" id="GO:0051301">
    <property type="term" value="P:cell division"/>
    <property type="evidence" value="ECO:0007669"/>
    <property type="project" value="UniProtKB-KW"/>
</dbReference>
<evidence type="ECO:0000259" key="3">
    <source>
        <dbReference type="PROSITE" id="PS51459"/>
    </source>
</evidence>
<name>A0A081N9H6_9GAMM</name>
<dbReference type="RefSeq" id="WP_034841610.1">
    <property type="nucleotide sequence ID" value="NZ_JOKH01000007.1"/>
</dbReference>
<proteinExistence type="predicted"/>
<feature type="binding site" evidence="2">
    <location>
        <begin position="219"/>
        <end position="226"/>
    </location>
    <ligand>
        <name>ATP</name>
        <dbReference type="ChEBI" id="CHEBI:30616"/>
    </ligand>
</feature>
<gene>
    <name evidence="4" type="ORF">GZ78_24890</name>
</gene>
<evidence type="ECO:0000256" key="1">
    <source>
        <dbReference type="PIRSR" id="PIRSR640198-1"/>
    </source>
</evidence>
<feature type="binding site" evidence="2">
    <location>
        <begin position="257"/>
        <end position="258"/>
    </location>
    <ligand>
        <name>ATP</name>
        <dbReference type="ChEBI" id="CHEBI:30616"/>
    </ligand>
</feature>
<evidence type="ECO:0000313" key="4">
    <source>
        <dbReference type="EMBL" id="KEQ15099.1"/>
    </source>
</evidence>
<evidence type="ECO:0000256" key="2">
    <source>
        <dbReference type="PIRSR" id="PIRSR640198-2"/>
    </source>
</evidence>
<dbReference type="PANTHER" id="PTHR13504">
    <property type="entry name" value="FIDO DOMAIN-CONTAINING PROTEIN DDB_G0283145"/>
    <property type="match status" value="1"/>
</dbReference>
<sequence length="380" mass="43201">MTDYSSTQWIWQKSDWPEFHWQEESVLPLLRKVRFSLGILLGKASSTQGDDEDASALNTLLENIITSSAIEGERLNAQSVRSSLAKRLNLKGTDDAAYPTSERTEGLAEMMMDAISNLDTPLGLTRLYQWHHWLFPATEFSLNNVQSGQLRGEEPMQVVSGRIDRPTVHFEAPARSLLEPELSHFFNWFNDSRNDPKCDPLLRAAISHFWFVTLHPFDDGNGRLTRAITDLALAQADEQSIRLYAMSGVILKNRKAYYHILEKSQRGDMDITQWLLWFLQMLEETIQVSLTKIDRTLQKTRFWQQFHGAGLSDEQVKVLNRLLDGGQNGFESGISASQYQKVAKVSKATATRHLSDLLNKGCIEKLPGGGRSTRYQVVRK</sequence>
<keyword evidence="4" id="KW-0132">Cell division</keyword>
<dbReference type="InterPro" id="IPR025230">
    <property type="entry name" value="DUF4172"/>
</dbReference>
<feature type="domain" description="Fido" evidence="3">
    <location>
        <begin position="122"/>
        <end position="280"/>
    </location>
</feature>
<dbReference type="GO" id="GO:0005524">
    <property type="term" value="F:ATP binding"/>
    <property type="evidence" value="ECO:0007669"/>
    <property type="project" value="UniProtKB-KW"/>
</dbReference>
<dbReference type="OrthoDB" id="9807853at2"/>
<dbReference type="SUPFAM" id="SSF46785">
    <property type="entry name" value="Winged helix' DNA-binding domain"/>
    <property type="match status" value="1"/>
</dbReference>
<organism evidence="4 5">
    <name type="scientific">Endozoicomonas numazuensis</name>
    <dbReference type="NCBI Taxonomy" id="1137799"/>
    <lineage>
        <taxon>Bacteria</taxon>
        <taxon>Pseudomonadati</taxon>
        <taxon>Pseudomonadota</taxon>
        <taxon>Gammaproteobacteria</taxon>
        <taxon>Oceanospirillales</taxon>
        <taxon>Endozoicomonadaceae</taxon>
        <taxon>Endozoicomonas</taxon>
    </lineage>
</organism>
<dbReference type="EMBL" id="JOKH01000007">
    <property type="protein sequence ID" value="KEQ15099.1"/>
    <property type="molecule type" value="Genomic_DNA"/>
</dbReference>
<dbReference type="Gene3D" id="1.10.10.10">
    <property type="entry name" value="Winged helix-like DNA-binding domain superfamily/Winged helix DNA-binding domain"/>
    <property type="match status" value="1"/>
</dbReference>
<feature type="active site" evidence="1">
    <location>
        <position position="215"/>
    </location>
</feature>
<keyword evidence="4" id="KW-0131">Cell cycle</keyword>
<keyword evidence="2" id="KW-0547">Nucleotide-binding</keyword>